<organism evidence="4 5">
    <name type="scientific">Nyssa sinensis</name>
    <dbReference type="NCBI Taxonomy" id="561372"/>
    <lineage>
        <taxon>Eukaryota</taxon>
        <taxon>Viridiplantae</taxon>
        <taxon>Streptophyta</taxon>
        <taxon>Embryophyta</taxon>
        <taxon>Tracheophyta</taxon>
        <taxon>Spermatophyta</taxon>
        <taxon>Magnoliopsida</taxon>
        <taxon>eudicotyledons</taxon>
        <taxon>Gunneridae</taxon>
        <taxon>Pentapetalae</taxon>
        <taxon>asterids</taxon>
        <taxon>Cornales</taxon>
        <taxon>Nyssaceae</taxon>
        <taxon>Nyssa</taxon>
    </lineage>
</organism>
<keyword evidence="2" id="KW-0812">Transmembrane</keyword>
<feature type="compositionally biased region" description="Low complexity" evidence="1">
    <location>
        <begin position="484"/>
        <end position="501"/>
    </location>
</feature>
<accession>A0A5J5B3T1</accession>
<feature type="region of interest" description="Disordered" evidence="1">
    <location>
        <begin position="321"/>
        <end position="358"/>
    </location>
</feature>
<dbReference type="PANTHER" id="PTHR33826:SF4">
    <property type="entry name" value="F20B24.21"/>
    <property type="match status" value="1"/>
</dbReference>
<dbReference type="Pfam" id="PF23041">
    <property type="entry name" value="DUF7036"/>
    <property type="match status" value="2"/>
</dbReference>
<evidence type="ECO:0000313" key="4">
    <source>
        <dbReference type="EMBL" id="KAA8536532.1"/>
    </source>
</evidence>
<feature type="compositionally biased region" description="Polar residues" evidence="1">
    <location>
        <begin position="373"/>
        <end position="391"/>
    </location>
</feature>
<feature type="region of interest" description="Disordered" evidence="1">
    <location>
        <begin position="373"/>
        <end position="504"/>
    </location>
</feature>
<feature type="compositionally biased region" description="Low complexity" evidence="1">
    <location>
        <begin position="394"/>
        <end position="404"/>
    </location>
</feature>
<feature type="domain" description="DUF7036" evidence="3">
    <location>
        <begin position="214"/>
        <end position="305"/>
    </location>
</feature>
<gene>
    <name evidence="4" type="ORF">F0562_029010</name>
</gene>
<feature type="transmembrane region" description="Helical" evidence="2">
    <location>
        <begin position="43"/>
        <end position="66"/>
    </location>
</feature>
<evidence type="ECO:0000256" key="1">
    <source>
        <dbReference type="SAM" id="MobiDB-lite"/>
    </source>
</evidence>
<dbReference type="Proteomes" id="UP000325577">
    <property type="component" value="Linkage Group LG16"/>
</dbReference>
<dbReference type="PRINTS" id="PR01217">
    <property type="entry name" value="PRICHEXTENSN"/>
</dbReference>
<evidence type="ECO:0000259" key="3">
    <source>
        <dbReference type="Pfam" id="PF23041"/>
    </source>
</evidence>
<feature type="compositionally biased region" description="Low complexity" evidence="1">
    <location>
        <begin position="339"/>
        <end position="355"/>
    </location>
</feature>
<sequence length="527" mass="57165">MGKVEEQLHLQQQQIQRARTRRTGSTIFCERCSMGLSRIGEKFNFKCVFVLILSVSVFLSALFWVLPLHSKQSGFDAKDAVKLSATIQAYFRLQKPVSVLVPHIARLEYDIYGEIGVPFTKVAILSMHRAGASNWTDVVFGILSDPMDVSINSVYLSVLKSSLIELFLQQSNLSLTTSIFGQPSAFEILKFPGGITVIPEQSTSFWQIPQILFNFTLPNSIDEIKENFVELKEQLKLGLRLRPYENVYVQVTNKNGSTRDLPVTVQASVTSDLGNLLPQRLKQLAQIIAGSPPAKNLGLNNSVFGKVKEISLSSYLDRTLHVTPPTPSPAPSPEQNDYAEPSASPNPALSPSYSPAPSPDFHHLSPCFNCDASSPSDGSYQNAPSPESGPNHSLPPISSSPAPSTVDIDPPCPSPHRGSTIPPSPSPPSHSEPTTTFSPRASIRHHSPPPSPTGPTSQLPPDLSPLPFVSYGSPGQDKGNGKGSTSPPLASPSISPSPSSSATGHSYKKMRLFSFFGLLTFHLLYWS</sequence>
<evidence type="ECO:0000313" key="5">
    <source>
        <dbReference type="Proteomes" id="UP000325577"/>
    </source>
</evidence>
<protein>
    <recommendedName>
        <fullName evidence="3">DUF7036 domain-containing protein</fullName>
    </recommendedName>
</protein>
<dbReference type="PANTHER" id="PTHR33826">
    <property type="entry name" value="F20B24.21"/>
    <property type="match status" value="1"/>
</dbReference>
<name>A0A5J5B3T1_9ASTE</name>
<keyword evidence="2" id="KW-1133">Transmembrane helix</keyword>
<reference evidence="4 5" key="1">
    <citation type="submission" date="2019-09" db="EMBL/GenBank/DDBJ databases">
        <title>A chromosome-level genome assembly of the Chinese tupelo Nyssa sinensis.</title>
        <authorList>
            <person name="Yang X."/>
            <person name="Kang M."/>
            <person name="Yang Y."/>
            <person name="Xiong H."/>
            <person name="Wang M."/>
            <person name="Zhang Z."/>
            <person name="Wang Z."/>
            <person name="Wu H."/>
            <person name="Ma T."/>
            <person name="Liu J."/>
            <person name="Xi Z."/>
        </authorList>
    </citation>
    <scope>NUCLEOTIDE SEQUENCE [LARGE SCALE GENOMIC DNA]</scope>
    <source>
        <strain evidence="4">J267</strain>
        <tissue evidence="4">Leaf</tissue>
    </source>
</reference>
<dbReference type="AlphaFoldDB" id="A0A5J5B3T1"/>
<keyword evidence="2" id="KW-0472">Membrane</keyword>
<feature type="domain" description="DUF7036" evidence="3">
    <location>
        <begin position="90"/>
        <end position="181"/>
    </location>
</feature>
<dbReference type="EMBL" id="CM018039">
    <property type="protein sequence ID" value="KAA8536532.1"/>
    <property type="molecule type" value="Genomic_DNA"/>
</dbReference>
<dbReference type="InterPro" id="IPR055464">
    <property type="entry name" value="DUF7036"/>
</dbReference>
<evidence type="ECO:0000256" key="2">
    <source>
        <dbReference type="SAM" id="Phobius"/>
    </source>
</evidence>
<proteinExistence type="predicted"/>
<keyword evidence="5" id="KW-1185">Reference proteome</keyword>
<dbReference type="OrthoDB" id="611787at2759"/>